<keyword evidence="2" id="KW-1185">Reference proteome</keyword>
<proteinExistence type="predicted"/>
<reference evidence="1 2" key="1">
    <citation type="submission" date="2018-04" db="EMBL/GenBank/DDBJ databases">
        <authorList>
            <person name="Go L.Y."/>
            <person name="Mitchell J.A."/>
        </authorList>
    </citation>
    <scope>NUCLEOTIDE SEQUENCE [LARGE SCALE GENOMIC DNA]</scope>
</reference>
<accession>A0A2Z4QDW3</accession>
<gene>
    <name evidence="1" type="ORF">Alexandra_187</name>
</gene>
<dbReference type="Proteomes" id="UP000251795">
    <property type="component" value="Segment"/>
</dbReference>
<evidence type="ECO:0000313" key="1">
    <source>
        <dbReference type="EMBL" id="AWY08455.1"/>
    </source>
</evidence>
<dbReference type="EMBL" id="MH248138">
    <property type="protein sequence ID" value="AWY08455.1"/>
    <property type="molecule type" value="Genomic_DNA"/>
</dbReference>
<name>A0A2Z4QDW3_9CAUD</name>
<sequence length="368" mass="41600">MPLTHFKVDRTFKPNTFSGQYRPQQMRNASPYVLDTIVRQVLGYLIEAQMPFTKALNFTLVNVYSTDNEMSMGYSNRPDDSVIMIDSGICFTFCLKSRANRILPTPMTQLGRGKYWRLWGEDNNNEYITIGLPRSVIFGLNGNGVEMLNVVYNTVGAVTRNYVQLVSSSSLTPSQSVRDLASQANQVKDLAVSNLMRTVPYDEWHFNANIWKDYSEMLISDVMRKDFPLYFCIYILPGLYLPKVGKSGTAYIDKTVVDFVAKGLMKIAASLASPMVDQSPELLAALYLLLTPTQDTSDMEASNVERTNFVRSYFYNLSQNMQNVPEYQAKVVRTANSNHVAMARALIEGGYNDQLRNLIEYLGLTKAD</sequence>
<evidence type="ECO:0000313" key="2">
    <source>
        <dbReference type="Proteomes" id="UP000251795"/>
    </source>
</evidence>
<organism evidence="1 2">
    <name type="scientific">Erwinia phage vB_EamM_Alexandra</name>
    <dbReference type="NCBI Taxonomy" id="2201424"/>
    <lineage>
        <taxon>Viruses</taxon>
        <taxon>Duplodnaviria</taxon>
        <taxon>Heunggongvirae</taxon>
        <taxon>Uroviricota</taxon>
        <taxon>Caudoviricetes</taxon>
        <taxon>Alexandravirus</taxon>
        <taxon>Alexandravirus alexandra</taxon>
    </lineage>
</organism>
<protein>
    <submittedName>
        <fullName evidence="1">Uncharacterized protein</fullName>
    </submittedName>
</protein>